<dbReference type="AlphaFoldDB" id="A0AAW3PR37"/>
<gene>
    <name evidence="1" type="ORF">WS64_21355</name>
</gene>
<comment type="caution">
    <text evidence="1">The sequence shown here is derived from an EMBL/GenBank/DDBJ whole genome shotgun (WGS) entry which is preliminary data.</text>
</comment>
<name>A0AAW3PR37_9BURK</name>
<dbReference type="Proteomes" id="UP000070434">
    <property type="component" value="Unassembled WGS sequence"/>
</dbReference>
<dbReference type="EMBL" id="LNJP01000003">
    <property type="protein sequence ID" value="KWZ30897.1"/>
    <property type="molecule type" value="Genomic_DNA"/>
</dbReference>
<sequence length="78" mass="9220">MSWYCDVERELVHIRRSIGLLEQAQHAFVNKSSVSDPSYWRIRLNKLRKQSNRNRILELQVDELLGRIDGIQVPRCGK</sequence>
<reference evidence="1 2" key="1">
    <citation type="submission" date="2015-11" db="EMBL/GenBank/DDBJ databases">
        <authorList>
            <person name="Sahl J."/>
            <person name="Wagner D."/>
            <person name="Keim P."/>
        </authorList>
    </citation>
    <scope>NUCLEOTIDE SEQUENCE [LARGE SCALE GENOMIC DNA]</scope>
    <source>
        <strain evidence="1 2">AZ-4-2-10-S1-D7</strain>
    </source>
</reference>
<accession>A0AAW3PR37</accession>
<dbReference type="RefSeq" id="WP_059582368.1">
    <property type="nucleotide sequence ID" value="NZ_CP126320.1"/>
</dbReference>
<protein>
    <recommendedName>
        <fullName evidence="3">DUF465 domain-containing protein</fullName>
    </recommendedName>
</protein>
<evidence type="ECO:0000313" key="2">
    <source>
        <dbReference type="Proteomes" id="UP000070434"/>
    </source>
</evidence>
<proteinExistence type="predicted"/>
<evidence type="ECO:0008006" key="3">
    <source>
        <dbReference type="Google" id="ProtNLM"/>
    </source>
</evidence>
<evidence type="ECO:0000313" key="1">
    <source>
        <dbReference type="EMBL" id="KWZ30897.1"/>
    </source>
</evidence>
<organism evidence="1 2">
    <name type="scientific">Burkholderia anthina</name>
    <dbReference type="NCBI Taxonomy" id="179879"/>
    <lineage>
        <taxon>Bacteria</taxon>
        <taxon>Pseudomonadati</taxon>
        <taxon>Pseudomonadota</taxon>
        <taxon>Betaproteobacteria</taxon>
        <taxon>Burkholderiales</taxon>
        <taxon>Burkholderiaceae</taxon>
        <taxon>Burkholderia</taxon>
        <taxon>Burkholderia cepacia complex</taxon>
    </lineage>
</organism>